<reference evidence="3" key="1">
    <citation type="submission" date="2018-05" db="EMBL/GenBank/DDBJ databases">
        <title>Pseudarcicella sp. HME7025 Genome sequencing and assembly.</title>
        <authorList>
            <person name="Kim H."/>
            <person name="Kang H."/>
            <person name="Joh K."/>
        </authorList>
    </citation>
    <scope>NUCLEOTIDE SEQUENCE [LARGE SCALE GENOMIC DNA]</scope>
    <source>
        <strain evidence="3">HME7025</strain>
    </source>
</reference>
<name>A0A2S2DUC3_9BACT</name>
<dbReference type="RefSeq" id="WP_109322707.1">
    <property type="nucleotide sequence ID" value="NZ_CP029346.1"/>
</dbReference>
<organism evidence="2 3">
    <name type="scientific">Aquirufa nivalisilvae</name>
    <dbReference type="NCBI Taxonomy" id="2516557"/>
    <lineage>
        <taxon>Bacteria</taxon>
        <taxon>Pseudomonadati</taxon>
        <taxon>Bacteroidota</taxon>
        <taxon>Cytophagia</taxon>
        <taxon>Cytophagales</taxon>
        <taxon>Flectobacillaceae</taxon>
        <taxon>Aquirufa</taxon>
    </lineage>
</organism>
<dbReference type="KEGG" id="psez:HME7025_01135"/>
<feature type="domain" description="Anti-bacteriophage protein A/HamA C-terminal" evidence="1">
    <location>
        <begin position="16"/>
        <end position="261"/>
    </location>
</feature>
<evidence type="ECO:0000313" key="3">
    <source>
        <dbReference type="Proteomes" id="UP000245468"/>
    </source>
</evidence>
<keyword evidence="3" id="KW-1185">Reference proteome</keyword>
<dbReference type="EMBL" id="CP029346">
    <property type="protein sequence ID" value="AWL08998.1"/>
    <property type="molecule type" value="Genomic_DNA"/>
</dbReference>
<evidence type="ECO:0000313" key="2">
    <source>
        <dbReference type="EMBL" id="AWL08998.1"/>
    </source>
</evidence>
<dbReference type="Proteomes" id="UP000245468">
    <property type="component" value="Chromosome"/>
</dbReference>
<protein>
    <recommendedName>
        <fullName evidence="1">Anti-bacteriophage protein A/HamA C-terminal domain-containing protein</fullName>
    </recommendedName>
</protein>
<evidence type="ECO:0000259" key="1">
    <source>
        <dbReference type="Pfam" id="PF08878"/>
    </source>
</evidence>
<accession>A0A2S2DUC3</accession>
<dbReference type="InterPro" id="IPR014976">
    <property type="entry name" value="AbpA_HamA_C"/>
</dbReference>
<dbReference type="OrthoDB" id="1490095at2"/>
<proteinExistence type="predicted"/>
<dbReference type="AlphaFoldDB" id="A0A2S2DUC3"/>
<gene>
    <name evidence="2" type="ORF">HME7025_01135</name>
</gene>
<sequence length="265" mass="30399">MELLKHFEEGSKNFVILSLKDEEWDEFIAKLPIPYKNCYIPDKELEHRIQSFSSTKENELSEILPSIGNIQSGDFGEILSYFIFKERFKKRNVDGPKKWRWKQEKNVAAPYTDVILFSIKKNGKASKDDLLISVESKMKATASSSYHPIEKAIEGAEKDSVSRIANSLCWLRKKYKDETLKANAPIAKLKELVDSIERFIKSETVGEYSKQIKAVAFVDKTFFKDEVEKTVTIPAINGATFEVVVVSIKDLQKVYENVFTQIPKL</sequence>
<dbReference type="Pfam" id="PF08878">
    <property type="entry name" value="HamA"/>
    <property type="match status" value="1"/>
</dbReference>